<dbReference type="AlphaFoldDB" id="A0A090QVA2"/>
<accession>A0A090QVA2</accession>
<sequence length="97" mass="11086">MMIFIEYKNEVITSSRHKGKPIITIVEKLAQENPSAILLIYKEGQDISFFKSQVATIMQPHIIISLHNNLNDDLGYVEDSPFLARSSSSCYPTWLKK</sequence>
<evidence type="ECO:0000313" key="1">
    <source>
        <dbReference type="EMBL" id="GAK99371.1"/>
    </source>
</evidence>
<dbReference type="GO" id="GO:0016740">
    <property type="term" value="F:transferase activity"/>
    <property type="evidence" value="ECO:0007669"/>
    <property type="project" value="UniProtKB-KW"/>
</dbReference>
<dbReference type="Proteomes" id="UP000029226">
    <property type="component" value="Unassembled WGS sequence"/>
</dbReference>
<comment type="caution">
    <text evidence="1">The sequence shown here is derived from an EMBL/GenBank/DDBJ whole genome shotgun (WGS) entry which is preliminary data.</text>
</comment>
<reference evidence="1 2" key="1">
    <citation type="journal article" date="2014" name="Genome Announc.">
        <title>Draft Genome Sequences of Marine Flavobacterium Nonlabens Strains NR17, NR24, NR27, NR32, NR33, and Ara13.</title>
        <authorList>
            <person name="Nakanishi M."/>
            <person name="Meirelles P."/>
            <person name="Suzuki R."/>
            <person name="Takatani N."/>
            <person name="Mino S."/>
            <person name="Suda W."/>
            <person name="Oshima K."/>
            <person name="Hattori M."/>
            <person name="Ohkuma M."/>
            <person name="Hosokawa M."/>
            <person name="Miyashita K."/>
            <person name="Thompson F.L."/>
            <person name="Niwa A."/>
            <person name="Sawabe T."/>
            <person name="Sawabe T."/>
        </authorList>
    </citation>
    <scope>NUCLEOTIDE SEQUENCE [LARGE SCALE GENOMIC DNA]</scope>
    <source>
        <strain evidence="2">JCM19314</strain>
    </source>
</reference>
<dbReference type="EMBL" id="BBMM01000002">
    <property type="protein sequence ID" value="GAK99371.1"/>
    <property type="molecule type" value="Genomic_DNA"/>
</dbReference>
<keyword evidence="1" id="KW-0808">Transferase</keyword>
<organism evidence="1 2">
    <name type="scientific">Nonlabens ulvanivorans</name>
    <name type="common">Persicivirga ulvanivorans</name>
    <dbReference type="NCBI Taxonomy" id="906888"/>
    <lineage>
        <taxon>Bacteria</taxon>
        <taxon>Pseudomonadati</taxon>
        <taxon>Bacteroidota</taxon>
        <taxon>Flavobacteriia</taxon>
        <taxon>Flavobacteriales</taxon>
        <taxon>Flavobacteriaceae</taxon>
        <taxon>Nonlabens</taxon>
    </lineage>
</organism>
<proteinExistence type="predicted"/>
<protein>
    <submittedName>
        <fullName evidence="1">Glycosyl transferase</fullName>
    </submittedName>
</protein>
<name>A0A090QVA2_NONUL</name>
<gene>
    <name evidence="1" type="ORF">JCM19314_3416</name>
</gene>
<evidence type="ECO:0000313" key="2">
    <source>
        <dbReference type="Proteomes" id="UP000029226"/>
    </source>
</evidence>